<dbReference type="VEuPathDB" id="FungiDB:AMAG_18871"/>
<keyword evidence="3" id="KW-1185">Reference proteome</keyword>
<evidence type="ECO:0000256" key="1">
    <source>
        <dbReference type="SAM" id="MobiDB-lite"/>
    </source>
</evidence>
<proteinExistence type="predicted"/>
<reference evidence="3" key="2">
    <citation type="submission" date="2009-11" db="EMBL/GenBank/DDBJ databases">
        <title>The Genome Sequence of Allomyces macrogynus strain ATCC 38327.</title>
        <authorList>
            <consortium name="The Broad Institute Genome Sequencing Platform"/>
            <person name="Russ C."/>
            <person name="Cuomo C."/>
            <person name="Shea T."/>
            <person name="Young S.K."/>
            <person name="Zeng Q."/>
            <person name="Koehrsen M."/>
            <person name="Haas B."/>
            <person name="Borodovsky M."/>
            <person name="Guigo R."/>
            <person name="Alvarado L."/>
            <person name="Berlin A."/>
            <person name="Borenstein D."/>
            <person name="Chen Z."/>
            <person name="Engels R."/>
            <person name="Freedman E."/>
            <person name="Gellesch M."/>
            <person name="Goldberg J."/>
            <person name="Griggs A."/>
            <person name="Gujja S."/>
            <person name="Heiman D."/>
            <person name="Hepburn T."/>
            <person name="Howarth C."/>
            <person name="Jen D."/>
            <person name="Larson L."/>
            <person name="Lewis B."/>
            <person name="Mehta T."/>
            <person name="Park D."/>
            <person name="Pearson M."/>
            <person name="Roberts A."/>
            <person name="Saif S."/>
            <person name="Shenoy N."/>
            <person name="Sisk P."/>
            <person name="Stolte C."/>
            <person name="Sykes S."/>
            <person name="Walk T."/>
            <person name="White J."/>
            <person name="Yandava C."/>
            <person name="Burger G."/>
            <person name="Gray M.W."/>
            <person name="Holland P.W.H."/>
            <person name="King N."/>
            <person name="Lang F.B.F."/>
            <person name="Roger A.J."/>
            <person name="Ruiz-Trillo I."/>
            <person name="Lander E."/>
            <person name="Nusbaum C."/>
        </authorList>
    </citation>
    <scope>NUCLEOTIDE SEQUENCE [LARGE SCALE GENOMIC DNA]</scope>
    <source>
        <strain evidence="3">ATCC 38327</strain>
    </source>
</reference>
<sequence length="123" mass="13098">MVGSGLLDELWHVRGLARETVDADKTGLRGVFQAIGYKELAPYLDAADRVAAEAQVVVEEGVEKVEKFGSDVEPGVPEAVDELQSGETVESAGIAEQSDAAARSGAPGPRERRDGRDMAREEC</sequence>
<dbReference type="OrthoDB" id="775260at2759"/>
<dbReference type="Proteomes" id="UP000054350">
    <property type="component" value="Unassembled WGS sequence"/>
</dbReference>
<feature type="region of interest" description="Disordered" evidence="1">
    <location>
        <begin position="83"/>
        <end position="123"/>
    </location>
</feature>
<dbReference type="AlphaFoldDB" id="A0A0L0SJ45"/>
<organism evidence="2 3">
    <name type="scientific">Allomyces macrogynus (strain ATCC 38327)</name>
    <name type="common">Allomyces javanicus var. macrogynus</name>
    <dbReference type="NCBI Taxonomy" id="578462"/>
    <lineage>
        <taxon>Eukaryota</taxon>
        <taxon>Fungi</taxon>
        <taxon>Fungi incertae sedis</taxon>
        <taxon>Blastocladiomycota</taxon>
        <taxon>Blastocladiomycetes</taxon>
        <taxon>Blastocladiales</taxon>
        <taxon>Blastocladiaceae</taxon>
        <taxon>Allomyces</taxon>
    </lineage>
</organism>
<accession>A0A0L0SJ45</accession>
<name>A0A0L0SJ45_ALLM3</name>
<dbReference type="EMBL" id="GG745340">
    <property type="protein sequence ID" value="KNE62497.1"/>
    <property type="molecule type" value="Genomic_DNA"/>
</dbReference>
<evidence type="ECO:0000313" key="2">
    <source>
        <dbReference type="EMBL" id="KNE62497.1"/>
    </source>
</evidence>
<evidence type="ECO:0000313" key="3">
    <source>
        <dbReference type="Proteomes" id="UP000054350"/>
    </source>
</evidence>
<dbReference type="Gene3D" id="1.10.287.890">
    <property type="entry name" value="Crystal structure of tRNA isopentenylpyrophosphate transferase (bh2366) domain"/>
    <property type="match status" value="1"/>
</dbReference>
<protein>
    <submittedName>
        <fullName evidence="2">Uncharacterized protein</fullName>
    </submittedName>
</protein>
<reference evidence="2 3" key="1">
    <citation type="submission" date="2009-11" db="EMBL/GenBank/DDBJ databases">
        <title>Annotation of Allomyces macrogynus ATCC 38327.</title>
        <authorList>
            <consortium name="The Broad Institute Genome Sequencing Platform"/>
            <person name="Russ C."/>
            <person name="Cuomo C."/>
            <person name="Burger G."/>
            <person name="Gray M.W."/>
            <person name="Holland P.W.H."/>
            <person name="King N."/>
            <person name="Lang F.B.F."/>
            <person name="Roger A.J."/>
            <person name="Ruiz-Trillo I."/>
            <person name="Young S.K."/>
            <person name="Zeng Q."/>
            <person name="Gargeya S."/>
            <person name="Fitzgerald M."/>
            <person name="Haas B."/>
            <person name="Abouelleil A."/>
            <person name="Alvarado L."/>
            <person name="Arachchi H.M."/>
            <person name="Berlin A."/>
            <person name="Chapman S.B."/>
            <person name="Gearin G."/>
            <person name="Goldberg J."/>
            <person name="Griggs A."/>
            <person name="Gujja S."/>
            <person name="Hansen M."/>
            <person name="Heiman D."/>
            <person name="Howarth C."/>
            <person name="Larimer J."/>
            <person name="Lui A."/>
            <person name="MacDonald P.J.P."/>
            <person name="McCowen C."/>
            <person name="Montmayeur A."/>
            <person name="Murphy C."/>
            <person name="Neiman D."/>
            <person name="Pearson M."/>
            <person name="Priest M."/>
            <person name="Roberts A."/>
            <person name="Saif S."/>
            <person name="Shea T."/>
            <person name="Sisk P."/>
            <person name="Stolte C."/>
            <person name="Sykes S."/>
            <person name="Wortman J."/>
            <person name="Nusbaum C."/>
            <person name="Birren B."/>
        </authorList>
    </citation>
    <scope>NUCLEOTIDE SEQUENCE [LARGE SCALE GENOMIC DNA]</scope>
    <source>
        <strain evidence="2 3">ATCC 38327</strain>
    </source>
</reference>
<gene>
    <name evidence="2" type="ORF">AMAG_18871</name>
</gene>
<feature type="compositionally biased region" description="Basic and acidic residues" evidence="1">
    <location>
        <begin position="109"/>
        <end position="123"/>
    </location>
</feature>